<accession>A0A225UMR9</accession>
<evidence type="ECO:0000313" key="2">
    <source>
        <dbReference type="Proteomes" id="UP000198211"/>
    </source>
</evidence>
<comment type="caution">
    <text evidence="1">The sequence shown here is derived from an EMBL/GenBank/DDBJ whole genome shotgun (WGS) entry which is preliminary data.</text>
</comment>
<dbReference type="EMBL" id="NBNE01014450">
    <property type="protein sequence ID" value="OWY94402.1"/>
    <property type="molecule type" value="Genomic_DNA"/>
</dbReference>
<keyword evidence="2" id="KW-1185">Reference proteome</keyword>
<evidence type="ECO:0000313" key="1">
    <source>
        <dbReference type="EMBL" id="OWY94402.1"/>
    </source>
</evidence>
<dbReference type="OrthoDB" id="119991at2759"/>
<name>A0A225UMR9_9STRA</name>
<gene>
    <name evidence="1" type="ORF">PHMEG_00035885</name>
</gene>
<dbReference type="AlphaFoldDB" id="A0A225UMR9"/>
<sequence>MTKTQGSELTNQFKGLKNKLAKDVGDGISDVKTGKDPLMFDLYTFLCEKLASHSAKKMTFSHTYMVIAWNLMCRSSNAFRIRHSHMEWRGDALKIYVAHMKKGPRW</sequence>
<reference evidence="2" key="1">
    <citation type="submission" date="2017-03" db="EMBL/GenBank/DDBJ databases">
        <title>Phytopthora megakarya and P. palmivora, two closely related causual agents of cacao black pod achieved similar genome size and gene model numbers by different mechanisms.</title>
        <authorList>
            <person name="Ali S."/>
            <person name="Shao J."/>
            <person name="Larry D.J."/>
            <person name="Kronmiller B."/>
            <person name="Shen D."/>
            <person name="Strem M.D."/>
            <person name="Melnick R.L."/>
            <person name="Guiltinan M.J."/>
            <person name="Tyler B.M."/>
            <person name="Meinhardt L.W."/>
            <person name="Bailey B.A."/>
        </authorList>
    </citation>
    <scope>NUCLEOTIDE SEQUENCE [LARGE SCALE GENOMIC DNA]</scope>
    <source>
        <strain evidence="2">zdho120</strain>
    </source>
</reference>
<organism evidence="1 2">
    <name type="scientific">Phytophthora megakarya</name>
    <dbReference type="NCBI Taxonomy" id="4795"/>
    <lineage>
        <taxon>Eukaryota</taxon>
        <taxon>Sar</taxon>
        <taxon>Stramenopiles</taxon>
        <taxon>Oomycota</taxon>
        <taxon>Peronosporomycetes</taxon>
        <taxon>Peronosporales</taxon>
        <taxon>Peronosporaceae</taxon>
        <taxon>Phytophthora</taxon>
    </lineage>
</organism>
<protein>
    <submittedName>
        <fullName evidence="1">Uncharacterized protein</fullName>
    </submittedName>
</protein>
<proteinExistence type="predicted"/>
<dbReference type="Proteomes" id="UP000198211">
    <property type="component" value="Unassembled WGS sequence"/>
</dbReference>